<name>A0A380G2P1_STAIN</name>
<gene>
    <name evidence="2" type="ORF">NCTC11048_00423</name>
</gene>
<dbReference type="STRING" id="1141106.GCA_000308095_02385"/>
<dbReference type="Pfam" id="PF18730">
    <property type="entry name" value="HEPN_Cthe2314"/>
    <property type="match status" value="1"/>
</dbReference>
<dbReference type="AlphaFoldDB" id="A0A380G2P1"/>
<evidence type="ECO:0000259" key="1">
    <source>
        <dbReference type="Pfam" id="PF18730"/>
    </source>
</evidence>
<evidence type="ECO:0000313" key="2">
    <source>
        <dbReference type="EMBL" id="SUM45439.1"/>
    </source>
</evidence>
<proteinExistence type="predicted"/>
<dbReference type="InterPro" id="IPR041394">
    <property type="entry name" value="HEPN_Cthe2314"/>
</dbReference>
<evidence type="ECO:0000313" key="3">
    <source>
        <dbReference type="Proteomes" id="UP000255549"/>
    </source>
</evidence>
<dbReference type="RefSeq" id="WP_019167443.1">
    <property type="nucleotide sequence ID" value="NZ_CAIB01000037.1"/>
</dbReference>
<sequence>MKPFFIDENYFEIEYNKLLTEMDIFDFSAANTLVSGFDQIGSNVPSAINSLHDTCEYFCNSFVCLKYAYKNLPYTKSQKKNYYWVFYYHNIALHFLHTIHDLLFILVRELTQSYEVKLELGFRKKLVKKLRSSDDENFKKLGNALNKNSPIRTLKYRDEYTHNITPYRLNSHPEKNEHGITFLKLVNQ</sequence>
<dbReference type="Proteomes" id="UP000255549">
    <property type="component" value="Unassembled WGS sequence"/>
</dbReference>
<organism evidence="2 3">
    <name type="scientific">Staphylococcus intermedius NCTC 11048</name>
    <dbReference type="NCBI Taxonomy" id="1141106"/>
    <lineage>
        <taxon>Bacteria</taxon>
        <taxon>Bacillati</taxon>
        <taxon>Bacillota</taxon>
        <taxon>Bacilli</taxon>
        <taxon>Bacillales</taxon>
        <taxon>Staphylococcaceae</taxon>
        <taxon>Staphylococcus</taxon>
        <taxon>Staphylococcus intermedius group</taxon>
    </lineage>
</organism>
<dbReference type="EMBL" id="UHDP01000003">
    <property type="protein sequence ID" value="SUM45439.1"/>
    <property type="molecule type" value="Genomic_DNA"/>
</dbReference>
<protein>
    <recommendedName>
        <fullName evidence="1">Cthe-2314-like HEPN domain-containing protein</fullName>
    </recommendedName>
</protein>
<accession>A0A380G2P1</accession>
<feature type="domain" description="Cthe-2314-like HEPN" evidence="1">
    <location>
        <begin position="75"/>
        <end position="172"/>
    </location>
</feature>
<reference evidence="2 3" key="1">
    <citation type="submission" date="2018-06" db="EMBL/GenBank/DDBJ databases">
        <authorList>
            <consortium name="Pathogen Informatics"/>
            <person name="Doyle S."/>
        </authorList>
    </citation>
    <scope>NUCLEOTIDE SEQUENCE [LARGE SCALE GENOMIC DNA]</scope>
    <source>
        <strain evidence="3">NCTC 11048</strain>
    </source>
</reference>
<keyword evidence="3" id="KW-1185">Reference proteome</keyword>